<keyword evidence="3 5" id="KW-0812">Transmembrane</keyword>
<protein>
    <submittedName>
        <fullName evidence="5">Transmembrane protein 121B</fullName>
    </submittedName>
</protein>
<feature type="compositionally biased region" description="Low complexity" evidence="2">
    <location>
        <begin position="262"/>
        <end position="277"/>
    </location>
</feature>
<evidence type="ECO:0000313" key="5">
    <source>
        <dbReference type="RefSeq" id="XP_072855939.1"/>
    </source>
</evidence>
<evidence type="ECO:0000313" key="4">
    <source>
        <dbReference type="Proteomes" id="UP001652642"/>
    </source>
</evidence>
<sequence length="551" mass="55834">MHRVVSNQRSVSSSSGSFQAPPPPPPAAAAADRQPLFLGGGGGGGIGSTSSSSGGTRRGRRGSVSSSPSTRTPGSTSASTGRSSEEEEEEEEEGEEEEAKPLVPAQEPAAAAAAANPAGPAPAAAAAASSSSAAPSSSSTSGSSMTAAELYGGGALAGPTGAAAAGGLWWAGGGGASRWGYQALSLLLLLGQGALLDLYLIAVTDLYWCSWIATDLVLAAGWGIFFCRNSRARRRERPSALGGGGGGHPPPPPPPPPPPLHPLLGHPPHGGRSAGPSLGAKAGAGAGAAARGGGDFAYAHLAWLIYAIAFTPKAALILGTSILELVELRLPLGATGFRLTLALSAPLLYCLLRAIGTDGGGSGQLLLPPQPPPQHRAAAAFLATCLDLLDSFTLLELLLLPPPGRPALPLPPPVRYLLIAVYFLCLASPVLWLYELSAPRVPGAARLALHWLLPAGLLDAPLLALRCLLLVRYQHPLSIFMLKNLFFLACRALEALETGCLLHAARRHGASAKNAPAPSAGVGAGQLSRGISENDLGPHGYVNTLAVTAQS</sequence>
<proteinExistence type="inferred from homology"/>
<evidence type="ECO:0000256" key="2">
    <source>
        <dbReference type="SAM" id="MobiDB-lite"/>
    </source>
</evidence>
<keyword evidence="3" id="KW-1133">Transmembrane helix</keyword>
<dbReference type="GeneID" id="140707278"/>
<dbReference type="Pfam" id="PF14997">
    <property type="entry name" value="CECR6_TMEM121"/>
    <property type="match status" value="1"/>
</dbReference>
<gene>
    <name evidence="5" type="primary">TMEM121B</name>
</gene>
<organism evidence="4 5">
    <name type="scientific">Pogona vitticeps</name>
    <name type="common">central bearded dragon</name>
    <dbReference type="NCBI Taxonomy" id="103695"/>
    <lineage>
        <taxon>Eukaryota</taxon>
        <taxon>Metazoa</taxon>
        <taxon>Chordata</taxon>
        <taxon>Craniata</taxon>
        <taxon>Vertebrata</taxon>
        <taxon>Euteleostomi</taxon>
        <taxon>Lepidosauria</taxon>
        <taxon>Squamata</taxon>
        <taxon>Bifurcata</taxon>
        <taxon>Unidentata</taxon>
        <taxon>Episquamata</taxon>
        <taxon>Toxicofera</taxon>
        <taxon>Iguania</taxon>
        <taxon>Acrodonta</taxon>
        <taxon>Agamidae</taxon>
        <taxon>Amphibolurinae</taxon>
        <taxon>Pogona</taxon>
    </lineage>
</organism>
<dbReference type="Proteomes" id="UP001652642">
    <property type="component" value="Chromosome 5"/>
</dbReference>
<dbReference type="PANTHER" id="PTHR47399">
    <property type="entry name" value="TRANSMEMBRANE PROTEIN 121B"/>
    <property type="match status" value="1"/>
</dbReference>
<dbReference type="InterPro" id="IPR032776">
    <property type="entry name" value="CECR6/TMEM121"/>
</dbReference>
<keyword evidence="4" id="KW-1185">Reference proteome</keyword>
<evidence type="ECO:0000256" key="1">
    <source>
        <dbReference type="ARBA" id="ARBA00007711"/>
    </source>
</evidence>
<reference evidence="5" key="1">
    <citation type="submission" date="2025-08" db="UniProtKB">
        <authorList>
            <consortium name="RefSeq"/>
        </authorList>
    </citation>
    <scope>IDENTIFICATION</scope>
</reference>
<feature type="compositionally biased region" description="Low complexity" evidence="2">
    <location>
        <begin position="1"/>
        <end position="17"/>
    </location>
</feature>
<dbReference type="InterPro" id="IPR026624">
    <property type="entry name" value="CECR6"/>
</dbReference>
<keyword evidence="3" id="KW-0472">Membrane</keyword>
<feature type="transmembrane region" description="Helical" evidence="3">
    <location>
        <begin position="335"/>
        <end position="356"/>
    </location>
</feature>
<accession>A0ABM5GE71</accession>
<dbReference type="PANTHER" id="PTHR47399:SF1">
    <property type="entry name" value="TRANSMEMBRANE PROTEIN 121B"/>
    <property type="match status" value="1"/>
</dbReference>
<feature type="compositionally biased region" description="Acidic residues" evidence="2">
    <location>
        <begin position="85"/>
        <end position="98"/>
    </location>
</feature>
<feature type="transmembrane region" description="Helical" evidence="3">
    <location>
        <begin position="377"/>
        <end position="395"/>
    </location>
</feature>
<feature type="transmembrane region" description="Helical" evidence="3">
    <location>
        <begin position="301"/>
        <end position="323"/>
    </location>
</feature>
<dbReference type="RefSeq" id="XP_072855939.1">
    <property type="nucleotide sequence ID" value="XM_072999838.1"/>
</dbReference>
<name>A0ABM5GE71_9SAUR</name>
<feature type="region of interest" description="Disordered" evidence="2">
    <location>
        <begin position="236"/>
        <end position="277"/>
    </location>
</feature>
<feature type="compositionally biased region" description="Low complexity" evidence="2">
    <location>
        <begin position="108"/>
        <end position="123"/>
    </location>
</feature>
<feature type="compositionally biased region" description="Pro residues" evidence="2">
    <location>
        <begin position="248"/>
        <end position="261"/>
    </location>
</feature>
<feature type="transmembrane region" description="Helical" evidence="3">
    <location>
        <begin position="415"/>
        <end position="436"/>
    </location>
</feature>
<feature type="transmembrane region" description="Helical" evidence="3">
    <location>
        <begin position="208"/>
        <end position="227"/>
    </location>
</feature>
<comment type="similarity">
    <text evidence="1">Belongs to the TMEM121 family.</text>
</comment>
<feature type="compositionally biased region" description="Low complexity" evidence="2">
    <location>
        <begin position="62"/>
        <end position="82"/>
    </location>
</feature>
<feature type="compositionally biased region" description="Gly residues" evidence="2">
    <location>
        <begin position="38"/>
        <end position="47"/>
    </location>
</feature>
<evidence type="ECO:0000256" key="3">
    <source>
        <dbReference type="SAM" id="Phobius"/>
    </source>
</evidence>
<feature type="region of interest" description="Disordered" evidence="2">
    <location>
        <begin position="1"/>
        <end position="123"/>
    </location>
</feature>